<dbReference type="Proteomes" id="UP000049685">
    <property type="component" value="Unassembled WGS sequence"/>
</dbReference>
<dbReference type="InterPro" id="IPR038363">
    <property type="entry name" value="LepA_C_sf"/>
</dbReference>
<dbReference type="Pfam" id="PF00679">
    <property type="entry name" value="EFG_C"/>
    <property type="match status" value="1"/>
</dbReference>
<dbReference type="GO" id="GO:0003924">
    <property type="term" value="F:GTPase activity"/>
    <property type="evidence" value="ECO:0007669"/>
    <property type="project" value="UniProtKB-UniRule"/>
</dbReference>
<dbReference type="SUPFAM" id="SSF50447">
    <property type="entry name" value="Translation proteins"/>
    <property type="match status" value="1"/>
</dbReference>
<proteinExistence type="inferred from homology"/>
<evidence type="ECO:0000313" key="15">
    <source>
        <dbReference type="Proteomes" id="UP000049685"/>
    </source>
</evidence>
<evidence type="ECO:0000256" key="8">
    <source>
        <dbReference type="ARBA" id="ARBA00050293"/>
    </source>
</evidence>
<comment type="function">
    <text evidence="9 12">Required for accurate and efficient protein synthesis under certain stress conditions. May act as a fidelity factor of the translation reaction, by catalyzing a one-codon backward translocation of tRNAs on improperly translocated ribosomes. Back-translocation proceeds from a post-translocation (POST) complex to a pre-translocation (PRE) complex, thus giving elongation factor G a second chance to translocate the tRNAs correctly. Binds to ribosomes in a GTP-dependent manner.</text>
</comment>
<dbReference type="InterPro" id="IPR031157">
    <property type="entry name" value="G_TR_CS"/>
</dbReference>
<dbReference type="GO" id="GO:0043022">
    <property type="term" value="F:ribosome binding"/>
    <property type="evidence" value="ECO:0007669"/>
    <property type="project" value="UniProtKB-UniRule"/>
</dbReference>
<dbReference type="EC" id="3.6.5.n1" evidence="11 12"/>
<dbReference type="Gene3D" id="3.30.70.870">
    <property type="entry name" value="Elongation Factor G (Translational Gtpase), domain 3"/>
    <property type="match status" value="1"/>
</dbReference>
<protein>
    <recommendedName>
        <fullName evidence="11 12">Elongation factor 4</fullName>
        <shortName evidence="12">EF-4</shortName>
        <ecNumber evidence="11 12">3.6.5.n1</ecNumber>
    </recommendedName>
    <alternativeName>
        <fullName evidence="12">Ribosomal back-translocase LepA</fullName>
    </alternativeName>
</protein>
<dbReference type="FunFam" id="3.30.70.240:FF:000007">
    <property type="entry name" value="Translation factor GUF1, mitochondrial"/>
    <property type="match status" value="1"/>
</dbReference>
<feature type="binding site" evidence="12">
    <location>
        <begin position="135"/>
        <end position="138"/>
    </location>
    <ligand>
        <name>GTP</name>
        <dbReference type="ChEBI" id="CHEBI:37565"/>
    </ligand>
</feature>
<dbReference type="CDD" id="cd03709">
    <property type="entry name" value="lepA_C"/>
    <property type="match status" value="1"/>
</dbReference>
<evidence type="ECO:0000256" key="1">
    <source>
        <dbReference type="ARBA" id="ARBA00005454"/>
    </source>
</evidence>
<evidence type="ECO:0000256" key="9">
    <source>
        <dbReference type="ARBA" id="ARBA00057626"/>
    </source>
</evidence>
<sequence>MDNKQSRTRNFSIIAHIDHGKSTLADRLIQYTGLVSEREMKDQLLDNMDLERERGITIKLQNIRLVYKAKDGQEYFLNLIDTPGHVDFNYEVSRSLAACEGALLVVDAAQGVEAQTLANVYLALDQDLEILPVINKIDLPSARPDEIKAEIEDIIGLDASEAPLISAKSGLNIEDVLEDIVKNVPAPKGDTEAPLKALIFDSYYDAYKGVVAYVRVFEGTVKKGMTIKMMNTNKKFEVTEVGVMAPGQRELEELAAGDVGYIAASIKDIRSCCVGDTITDADNPTDEPMPGYKKATPMVYCGIYPGEGEKYENVRDALEKLQVNDAALEFEAESSAALGFGFRCGFLGLLHMEIIQERLEREFDLNIITTAPSVIYRVTKTDGEVVMVQNPANLPERDEIDIIEEPMVKGDIIVPKDYVGTVMELCQERRGDMINMEYIDEKRVMLHYDLPLNEVVYDFFDALKSRTRGYGSLDYELKGYVPSKLVKLDILINKEQVDALSFIVHESKAYSRGKSMCEKLKGEIPRHQFAVPIQAAVGNKVVARETISALRKDVLAKCYGGDISRKKKLLEKQKEGKKRMRQIGSVEVPQKAFMSVLKLDS</sequence>
<evidence type="ECO:0000256" key="5">
    <source>
        <dbReference type="ARBA" id="ARBA00022917"/>
    </source>
</evidence>
<keyword evidence="4 12" id="KW-0378">Hydrolase</keyword>
<dbReference type="FunFam" id="2.40.30.10:FF:000015">
    <property type="entry name" value="Translation factor GUF1, mitochondrial"/>
    <property type="match status" value="1"/>
</dbReference>
<dbReference type="PRINTS" id="PR00315">
    <property type="entry name" value="ELONGATNFCT"/>
</dbReference>
<evidence type="ECO:0000256" key="6">
    <source>
        <dbReference type="ARBA" id="ARBA00023134"/>
    </source>
</evidence>
<comment type="catalytic activity">
    <reaction evidence="8 12">
        <text>GTP + H2O = GDP + phosphate + H(+)</text>
        <dbReference type="Rhea" id="RHEA:19669"/>
        <dbReference type="ChEBI" id="CHEBI:15377"/>
        <dbReference type="ChEBI" id="CHEBI:15378"/>
        <dbReference type="ChEBI" id="CHEBI:37565"/>
        <dbReference type="ChEBI" id="CHEBI:43474"/>
        <dbReference type="ChEBI" id="CHEBI:58189"/>
        <dbReference type="EC" id="3.6.5.n1"/>
    </reaction>
</comment>
<comment type="similarity">
    <text evidence="1 12">Belongs to the TRAFAC class translation factor GTPase superfamily. Classic translation factor GTPase family. LepA subfamily.</text>
</comment>
<organism evidence="14 15">
    <name type="scientific">Paraclostridium sordellii</name>
    <name type="common">Clostridium sordellii</name>
    <dbReference type="NCBI Taxonomy" id="1505"/>
    <lineage>
        <taxon>Bacteria</taxon>
        <taxon>Bacillati</taxon>
        <taxon>Bacillota</taxon>
        <taxon>Clostridia</taxon>
        <taxon>Peptostreptococcales</taxon>
        <taxon>Peptostreptococcaceae</taxon>
        <taxon>Paraclostridium</taxon>
    </lineage>
</organism>
<dbReference type="AlphaFoldDB" id="A0A9P1L2D7"/>
<dbReference type="CDD" id="cd16260">
    <property type="entry name" value="EF4_III"/>
    <property type="match status" value="1"/>
</dbReference>
<evidence type="ECO:0000256" key="2">
    <source>
        <dbReference type="ARBA" id="ARBA00022475"/>
    </source>
</evidence>
<dbReference type="FunFam" id="3.30.70.2570:FF:000001">
    <property type="entry name" value="Translation factor GUF1, mitochondrial"/>
    <property type="match status" value="1"/>
</dbReference>
<dbReference type="Gene3D" id="3.40.50.300">
    <property type="entry name" value="P-loop containing nucleotide triphosphate hydrolases"/>
    <property type="match status" value="1"/>
</dbReference>
<dbReference type="RefSeq" id="WP_055329843.1">
    <property type="nucleotide sequence ID" value="NZ_CDNK01000003.1"/>
</dbReference>
<dbReference type="InterPro" id="IPR004161">
    <property type="entry name" value="EFTu-like_2"/>
</dbReference>
<dbReference type="GO" id="GO:0005886">
    <property type="term" value="C:plasma membrane"/>
    <property type="evidence" value="ECO:0007669"/>
    <property type="project" value="UniProtKB-SubCell"/>
</dbReference>
<keyword evidence="6 12" id="KW-0342">GTP-binding</keyword>
<dbReference type="InterPro" id="IPR013842">
    <property type="entry name" value="LepA_CTD"/>
</dbReference>
<dbReference type="PANTHER" id="PTHR43512">
    <property type="entry name" value="TRANSLATION FACTOR GUF1-RELATED"/>
    <property type="match status" value="1"/>
</dbReference>
<accession>A0A9P1L2D7</accession>
<dbReference type="FunFam" id="3.40.50.300:FF:000078">
    <property type="entry name" value="Elongation factor 4"/>
    <property type="match status" value="1"/>
</dbReference>
<dbReference type="PROSITE" id="PS00301">
    <property type="entry name" value="G_TR_1"/>
    <property type="match status" value="1"/>
</dbReference>
<dbReference type="PROSITE" id="PS51722">
    <property type="entry name" value="G_TR_2"/>
    <property type="match status" value="1"/>
</dbReference>
<dbReference type="FunFam" id="3.30.70.870:FF:000004">
    <property type="entry name" value="Translation factor GUF1, mitochondrial"/>
    <property type="match status" value="1"/>
</dbReference>
<dbReference type="PANTHER" id="PTHR43512:SF4">
    <property type="entry name" value="TRANSLATION FACTOR GUF1 HOMOLOG, CHLOROPLASTIC"/>
    <property type="match status" value="1"/>
</dbReference>
<dbReference type="SUPFAM" id="SSF52540">
    <property type="entry name" value="P-loop containing nucleoside triphosphate hydrolases"/>
    <property type="match status" value="1"/>
</dbReference>
<evidence type="ECO:0000256" key="12">
    <source>
        <dbReference type="HAMAP-Rule" id="MF_00071"/>
    </source>
</evidence>
<feature type="binding site" evidence="12">
    <location>
        <begin position="18"/>
        <end position="23"/>
    </location>
    <ligand>
        <name>GTP</name>
        <dbReference type="ChEBI" id="CHEBI:37565"/>
    </ligand>
</feature>
<comment type="subcellular location">
    <subcellularLocation>
        <location evidence="12">Cell membrane</location>
        <topology evidence="12">Peripheral membrane protein</topology>
        <orientation evidence="12">Cytoplasmic side</orientation>
    </subcellularLocation>
</comment>
<comment type="similarity">
    <text evidence="10">Belongs to the GTP-binding elongation factor family. LepA subfamily.</text>
</comment>
<dbReference type="InterPro" id="IPR035647">
    <property type="entry name" value="EFG_III/V"/>
</dbReference>
<dbReference type="GO" id="GO:0003746">
    <property type="term" value="F:translation elongation factor activity"/>
    <property type="evidence" value="ECO:0007669"/>
    <property type="project" value="UniProtKB-UniRule"/>
</dbReference>
<dbReference type="Pfam" id="PF06421">
    <property type="entry name" value="LepA_C"/>
    <property type="match status" value="1"/>
</dbReference>
<dbReference type="CDD" id="cd03699">
    <property type="entry name" value="EF4_II"/>
    <property type="match status" value="1"/>
</dbReference>
<dbReference type="EMBL" id="CDNY01000003">
    <property type="protein sequence ID" value="CEO32127.1"/>
    <property type="molecule type" value="Genomic_DNA"/>
</dbReference>
<dbReference type="Pfam" id="PF00009">
    <property type="entry name" value="GTP_EFTU"/>
    <property type="match status" value="1"/>
</dbReference>
<gene>
    <name evidence="12 14" type="primary">lepA</name>
    <name evidence="14" type="ORF">UMC4404_01071</name>
</gene>
<dbReference type="InterPro" id="IPR027417">
    <property type="entry name" value="P-loop_NTPase"/>
</dbReference>
<reference evidence="15" key="1">
    <citation type="submission" date="2015-01" db="EMBL/GenBank/DDBJ databases">
        <authorList>
            <person name="Aslett A.Martin."/>
            <person name="De Silva Nishadi"/>
        </authorList>
    </citation>
    <scope>NUCLEOTIDE SEQUENCE [LARGE SCALE GENOMIC DNA]</scope>
    <source>
        <strain evidence="15">UMC4404</strain>
    </source>
</reference>
<dbReference type="Gene3D" id="3.30.70.2570">
    <property type="entry name" value="Elongation factor 4, C-terminal domain"/>
    <property type="match status" value="1"/>
</dbReference>
<dbReference type="Pfam" id="PF03144">
    <property type="entry name" value="GTP_EFTU_D2"/>
    <property type="match status" value="1"/>
</dbReference>
<keyword evidence="5 12" id="KW-0648">Protein biosynthesis</keyword>
<dbReference type="NCBIfam" id="TIGR00231">
    <property type="entry name" value="small_GTP"/>
    <property type="match status" value="1"/>
</dbReference>
<keyword evidence="3 12" id="KW-0547">Nucleotide-binding</keyword>
<keyword evidence="7 12" id="KW-0472">Membrane</keyword>
<dbReference type="Gene3D" id="3.30.70.240">
    <property type="match status" value="1"/>
</dbReference>
<evidence type="ECO:0000256" key="10">
    <source>
        <dbReference type="ARBA" id="ARBA00061052"/>
    </source>
</evidence>
<keyword evidence="2 12" id="KW-1003">Cell membrane</keyword>
<evidence type="ECO:0000256" key="11">
    <source>
        <dbReference type="ARBA" id="ARBA00066744"/>
    </source>
</evidence>
<evidence type="ECO:0000256" key="7">
    <source>
        <dbReference type="ARBA" id="ARBA00023136"/>
    </source>
</evidence>
<comment type="caution">
    <text evidence="14">The sequence shown here is derived from an EMBL/GenBank/DDBJ whole genome shotgun (WGS) entry which is preliminary data.</text>
</comment>
<evidence type="ECO:0000256" key="3">
    <source>
        <dbReference type="ARBA" id="ARBA00022741"/>
    </source>
</evidence>
<evidence type="ECO:0000256" key="4">
    <source>
        <dbReference type="ARBA" id="ARBA00022801"/>
    </source>
</evidence>
<dbReference type="InterPro" id="IPR000795">
    <property type="entry name" value="T_Tr_GTP-bd_dom"/>
</dbReference>
<dbReference type="NCBIfam" id="TIGR01393">
    <property type="entry name" value="lepA"/>
    <property type="match status" value="1"/>
</dbReference>
<dbReference type="GO" id="GO:0005525">
    <property type="term" value="F:GTP binding"/>
    <property type="evidence" value="ECO:0007669"/>
    <property type="project" value="UniProtKB-UniRule"/>
</dbReference>
<dbReference type="HAMAP" id="MF_00071">
    <property type="entry name" value="LepA"/>
    <property type="match status" value="1"/>
</dbReference>
<dbReference type="SUPFAM" id="SSF54980">
    <property type="entry name" value="EF-G C-terminal domain-like"/>
    <property type="match status" value="2"/>
</dbReference>
<evidence type="ECO:0000259" key="13">
    <source>
        <dbReference type="PROSITE" id="PS51722"/>
    </source>
</evidence>
<dbReference type="InterPro" id="IPR005225">
    <property type="entry name" value="Small_GTP-bd"/>
</dbReference>
<dbReference type="SMART" id="SM00838">
    <property type="entry name" value="EFG_C"/>
    <property type="match status" value="1"/>
</dbReference>
<dbReference type="GO" id="GO:0045727">
    <property type="term" value="P:positive regulation of translation"/>
    <property type="evidence" value="ECO:0007669"/>
    <property type="project" value="UniProtKB-UniRule"/>
</dbReference>
<feature type="domain" description="Tr-type G" evidence="13">
    <location>
        <begin position="6"/>
        <end position="188"/>
    </location>
</feature>
<evidence type="ECO:0000313" key="14">
    <source>
        <dbReference type="EMBL" id="CEO32127.1"/>
    </source>
</evidence>
<dbReference type="InterPro" id="IPR000640">
    <property type="entry name" value="EFG_V-like"/>
</dbReference>
<dbReference type="InterPro" id="IPR006297">
    <property type="entry name" value="EF-4"/>
</dbReference>
<dbReference type="Gene3D" id="2.40.30.10">
    <property type="entry name" value="Translation factors"/>
    <property type="match status" value="1"/>
</dbReference>
<dbReference type="InterPro" id="IPR009000">
    <property type="entry name" value="Transl_B-barrel_sf"/>
</dbReference>
<name>A0A9P1L2D7_PARSO</name>
<dbReference type="InterPro" id="IPR035654">
    <property type="entry name" value="LepA_IV"/>
</dbReference>
<dbReference type="CDD" id="cd01890">
    <property type="entry name" value="LepA"/>
    <property type="match status" value="1"/>
</dbReference>